<dbReference type="EMBL" id="BQNB010020567">
    <property type="protein sequence ID" value="GJT97325.1"/>
    <property type="molecule type" value="Genomic_DNA"/>
</dbReference>
<reference evidence="3" key="2">
    <citation type="submission" date="2022-01" db="EMBL/GenBank/DDBJ databases">
        <authorList>
            <person name="Yamashiro T."/>
            <person name="Shiraishi A."/>
            <person name="Satake H."/>
            <person name="Nakayama K."/>
        </authorList>
    </citation>
    <scope>NUCLEOTIDE SEQUENCE</scope>
</reference>
<organism evidence="3 4">
    <name type="scientific">Tanacetum coccineum</name>
    <dbReference type="NCBI Taxonomy" id="301880"/>
    <lineage>
        <taxon>Eukaryota</taxon>
        <taxon>Viridiplantae</taxon>
        <taxon>Streptophyta</taxon>
        <taxon>Embryophyta</taxon>
        <taxon>Tracheophyta</taxon>
        <taxon>Spermatophyta</taxon>
        <taxon>Magnoliopsida</taxon>
        <taxon>eudicotyledons</taxon>
        <taxon>Gunneridae</taxon>
        <taxon>Pentapetalae</taxon>
        <taxon>asterids</taxon>
        <taxon>campanulids</taxon>
        <taxon>Asterales</taxon>
        <taxon>Asteraceae</taxon>
        <taxon>Asteroideae</taxon>
        <taxon>Anthemideae</taxon>
        <taxon>Anthemidinae</taxon>
        <taxon>Tanacetum</taxon>
    </lineage>
</organism>
<accession>A0ABQ5IB17</accession>
<feature type="region of interest" description="Disordered" evidence="1">
    <location>
        <begin position="282"/>
        <end position="307"/>
    </location>
</feature>
<evidence type="ECO:0000313" key="3">
    <source>
        <dbReference type="EMBL" id="GJT97325.1"/>
    </source>
</evidence>
<dbReference type="GO" id="GO:0003964">
    <property type="term" value="F:RNA-directed DNA polymerase activity"/>
    <property type="evidence" value="ECO:0007669"/>
    <property type="project" value="UniProtKB-KW"/>
</dbReference>
<gene>
    <name evidence="3" type="ORF">Tco_1092843</name>
</gene>
<dbReference type="PANTHER" id="PTHR36617:SF16">
    <property type="entry name" value="OS04G0516500 PROTEIN"/>
    <property type="match status" value="1"/>
</dbReference>
<proteinExistence type="predicted"/>
<keyword evidence="3" id="KW-0548">Nucleotidyltransferase</keyword>
<reference evidence="3" key="1">
    <citation type="journal article" date="2022" name="Int. J. Mol. Sci.">
        <title>Draft Genome of Tanacetum Coccineum: Genomic Comparison of Closely Related Tanacetum-Family Plants.</title>
        <authorList>
            <person name="Yamashiro T."/>
            <person name="Shiraishi A."/>
            <person name="Nakayama K."/>
            <person name="Satake H."/>
        </authorList>
    </citation>
    <scope>NUCLEOTIDE SEQUENCE</scope>
</reference>
<feature type="domain" description="Reverse transcriptase zinc-binding" evidence="2">
    <location>
        <begin position="72"/>
        <end position="154"/>
    </location>
</feature>
<evidence type="ECO:0000313" key="4">
    <source>
        <dbReference type="Proteomes" id="UP001151760"/>
    </source>
</evidence>
<keyword evidence="4" id="KW-1185">Reference proteome</keyword>
<keyword evidence="3" id="KW-0808">Transferase</keyword>
<keyword evidence="3" id="KW-0695">RNA-directed DNA polymerase</keyword>
<protein>
    <submittedName>
        <fullName evidence="3">RNA-directed DNA polymerase, eukaryota</fullName>
    </submittedName>
</protein>
<sequence length="307" mass="34509">MSDNVRNKVKKGVRVKSRKEKDNVSLISSFRRAPRGGIEEDQFRLLHASVAHILLSQIDDRWVWNLESSGDFSVKSARSFIDDSLLPKADSPTRWVKVVPIKINIFGWRVCLDKLPTRLYLSLRGVDIPSILCPLCSIAVESSSHLLFSCQLARLLMLKVARCWELEVHSFNSYGGWLIWFNNIRLPSKLKEILEGTCYVLWSFQKNLSDDNVQELRRRDGSNPLGIITQHSRIGVSAKQGSGRGPKPPAIYKPSQARASMKAYNLSLRSRISELSMVQAGTKAGGMGPLSDGEPMREGESIWEKGD</sequence>
<feature type="compositionally biased region" description="Basic and acidic residues" evidence="1">
    <location>
        <begin position="294"/>
        <end position="307"/>
    </location>
</feature>
<evidence type="ECO:0000259" key="2">
    <source>
        <dbReference type="Pfam" id="PF13966"/>
    </source>
</evidence>
<dbReference type="Pfam" id="PF13966">
    <property type="entry name" value="zf-RVT"/>
    <property type="match status" value="1"/>
</dbReference>
<dbReference type="Proteomes" id="UP001151760">
    <property type="component" value="Unassembled WGS sequence"/>
</dbReference>
<comment type="caution">
    <text evidence="3">The sequence shown here is derived from an EMBL/GenBank/DDBJ whole genome shotgun (WGS) entry which is preliminary data.</text>
</comment>
<evidence type="ECO:0000256" key="1">
    <source>
        <dbReference type="SAM" id="MobiDB-lite"/>
    </source>
</evidence>
<dbReference type="InterPro" id="IPR026960">
    <property type="entry name" value="RVT-Znf"/>
</dbReference>
<dbReference type="PANTHER" id="PTHR36617">
    <property type="entry name" value="PROTEIN, PUTATIVE-RELATED"/>
    <property type="match status" value="1"/>
</dbReference>
<name>A0ABQ5IB17_9ASTR</name>